<dbReference type="Pfam" id="PF14542">
    <property type="entry name" value="Acetyltransf_CG"/>
    <property type="match status" value="1"/>
</dbReference>
<dbReference type="Gene3D" id="3.40.630.30">
    <property type="match status" value="1"/>
</dbReference>
<dbReference type="RefSeq" id="WP_041999098.1">
    <property type="nucleotide sequence ID" value="NZ_CP022382.1"/>
</dbReference>
<gene>
    <name evidence="1" type="ORF">CCAN12_460005</name>
</gene>
<dbReference type="GeneID" id="69581376"/>
<reference evidence="1 2" key="1">
    <citation type="submission" date="2015-01" db="EMBL/GenBank/DDBJ databases">
        <authorList>
            <person name="Xiang T."/>
            <person name="Song Y."/>
            <person name="Huang L."/>
            <person name="Wang B."/>
            <person name="Wu P."/>
        </authorList>
    </citation>
    <scope>NUCLEOTIDE SEQUENCE [LARGE SCALE GENOMIC DNA]</scope>
    <source>
        <strain evidence="1 2">Cc12</strain>
    </source>
</reference>
<organism evidence="1 2">
    <name type="scientific">Capnocytophaga canimorsus</name>
    <dbReference type="NCBI Taxonomy" id="28188"/>
    <lineage>
        <taxon>Bacteria</taxon>
        <taxon>Pseudomonadati</taxon>
        <taxon>Bacteroidota</taxon>
        <taxon>Flavobacteriia</taxon>
        <taxon>Flavobacteriales</taxon>
        <taxon>Flavobacteriaceae</taxon>
        <taxon>Capnocytophaga</taxon>
    </lineage>
</organism>
<dbReference type="EMBL" id="CDOE01000041">
    <property type="protein sequence ID" value="CEN33714.1"/>
    <property type="molecule type" value="Genomic_DNA"/>
</dbReference>
<evidence type="ECO:0000313" key="1">
    <source>
        <dbReference type="EMBL" id="CEN33714.1"/>
    </source>
</evidence>
<dbReference type="InterPro" id="IPR045057">
    <property type="entry name" value="Gcn5-rel_NAT"/>
</dbReference>
<dbReference type="Proteomes" id="UP000044026">
    <property type="component" value="Unassembled WGS sequence"/>
</dbReference>
<evidence type="ECO:0000313" key="2">
    <source>
        <dbReference type="Proteomes" id="UP000044026"/>
    </source>
</evidence>
<dbReference type="AlphaFoldDB" id="A0A0B7H5D4"/>
<name>A0A0B7H5D4_9FLAO</name>
<sequence length="105" mass="12104">MKPELEHLPLVKNDEKNRFELENNGHLAFIDFEERDSFIALTHTEVAAELAGTGTAAALVEKTLHYIEESGKQLMPYCPYVFAFIQKHPEWKRIVSPKFPAYDKL</sequence>
<dbReference type="InterPro" id="IPR031165">
    <property type="entry name" value="GNAT_YJDJ"/>
</dbReference>
<dbReference type="PANTHER" id="PTHR31435:SF10">
    <property type="entry name" value="BSR4717 PROTEIN"/>
    <property type="match status" value="1"/>
</dbReference>
<proteinExistence type="predicted"/>
<dbReference type="PANTHER" id="PTHR31435">
    <property type="entry name" value="PROTEIN NATD1"/>
    <property type="match status" value="1"/>
</dbReference>
<accession>A0A0B7H5D4</accession>
<dbReference type="InterPro" id="IPR016181">
    <property type="entry name" value="Acyl_CoA_acyltransferase"/>
</dbReference>
<dbReference type="SUPFAM" id="SSF55729">
    <property type="entry name" value="Acyl-CoA N-acyltransferases (Nat)"/>
    <property type="match status" value="1"/>
</dbReference>
<dbReference type="PROSITE" id="PS51729">
    <property type="entry name" value="GNAT_YJDJ"/>
    <property type="match status" value="1"/>
</dbReference>
<protein>
    <submittedName>
        <fullName evidence="1">Uncharacterized protein</fullName>
    </submittedName>
</protein>